<evidence type="ECO:0000313" key="3">
    <source>
        <dbReference type="Proteomes" id="UP000239156"/>
    </source>
</evidence>
<reference evidence="2" key="1">
    <citation type="submission" date="2017-12" db="EMBL/GenBank/DDBJ databases">
        <title>Gene loss provides genomic basis for host adaptation in cereal stripe rust fungi.</title>
        <authorList>
            <person name="Xia C."/>
        </authorList>
    </citation>
    <scope>NUCLEOTIDE SEQUENCE [LARGE SCALE GENOMIC DNA]</scope>
    <source>
        <strain evidence="2">93-210</strain>
    </source>
</reference>
<protein>
    <submittedName>
        <fullName evidence="2">Uncharacterized protein</fullName>
    </submittedName>
</protein>
<organism evidence="2 3">
    <name type="scientific">Puccinia striiformis</name>
    <dbReference type="NCBI Taxonomy" id="27350"/>
    <lineage>
        <taxon>Eukaryota</taxon>
        <taxon>Fungi</taxon>
        <taxon>Dikarya</taxon>
        <taxon>Basidiomycota</taxon>
        <taxon>Pucciniomycotina</taxon>
        <taxon>Pucciniomycetes</taxon>
        <taxon>Pucciniales</taxon>
        <taxon>Pucciniaceae</taxon>
        <taxon>Puccinia</taxon>
    </lineage>
</organism>
<dbReference type="VEuPathDB" id="FungiDB:PSTT_13885"/>
<dbReference type="Proteomes" id="UP000239156">
    <property type="component" value="Unassembled WGS sequence"/>
</dbReference>
<gene>
    <name evidence="2" type="ORF">PSTT_13885</name>
</gene>
<feature type="transmembrane region" description="Helical" evidence="1">
    <location>
        <begin position="197"/>
        <end position="217"/>
    </location>
</feature>
<dbReference type="VEuPathDB" id="FungiDB:PSHT_09422"/>
<feature type="transmembrane region" description="Helical" evidence="1">
    <location>
        <begin position="138"/>
        <end position="162"/>
    </location>
</feature>
<name>A0A2S4UPN8_9BASI</name>
<dbReference type="EMBL" id="PKSL01000204">
    <property type="protein sequence ID" value="POV99268.1"/>
    <property type="molecule type" value="Genomic_DNA"/>
</dbReference>
<feature type="transmembrane region" description="Helical" evidence="1">
    <location>
        <begin position="237"/>
        <end position="257"/>
    </location>
</feature>
<comment type="caution">
    <text evidence="2">The sequence shown here is derived from an EMBL/GenBank/DDBJ whole genome shotgun (WGS) entry which is preliminary data.</text>
</comment>
<keyword evidence="3" id="KW-1185">Reference proteome</keyword>
<keyword evidence="1" id="KW-0472">Membrane</keyword>
<keyword evidence="1" id="KW-1133">Transmembrane helix</keyword>
<keyword evidence="1" id="KW-0812">Transmembrane</keyword>
<sequence>LYFTFPYTFGLVPPHRDNPNMMAPFHECLRKQQSGSSVLPRAILSNPHRAISQHELKEVEPAYFGAPGPQRPLSVLPPNPVNLTQRQKNIIVHLNATKGKTSLIALGYFLFSCFGKLIFGFGASMAVKGVCANDTATLGVGAGLCAFGFICILIVAFGFGAACHHMDKARGILFKSTGYAVNQYFVSTHHDLMDIRLSFFPLFIGAALLVISLGNFFAYTELAKGATPCIPRERRPFVAMCFFGPGIGTVFAGWITGEKGEWPVVFNAAVLTVALACLYLGMCLFWSDHLLREAEWAEQCATLDAYRLTTAQEITDTLKEKEQV</sequence>
<evidence type="ECO:0000313" key="2">
    <source>
        <dbReference type="EMBL" id="POV99268.1"/>
    </source>
</evidence>
<feature type="transmembrane region" description="Helical" evidence="1">
    <location>
        <begin position="264"/>
        <end position="287"/>
    </location>
</feature>
<feature type="transmembrane region" description="Helical" evidence="1">
    <location>
        <begin position="103"/>
        <end position="126"/>
    </location>
</feature>
<dbReference type="AlphaFoldDB" id="A0A2S4UPN8"/>
<proteinExistence type="predicted"/>
<evidence type="ECO:0000256" key="1">
    <source>
        <dbReference type="SAM" id="Phobius"/>
    </source>
</evidence>
<feature type="non-terminal residue" evidence="2">
    <location>
        <position position="1"/>
    </location>
</feature>
<accession>A0A2S4UPN8</accession>